<sequence>MNRQQIEKKTAAVIERQLYQRGYATVEDSLILMGWLEEKYLTHWRKGQVPYLEKVCCTNLSKLSYFMKQYFAYAARKGYKLSLTKSYQSKTKKLLRFSKSGNASIERRYSTRIIASYKKKPPLDKINDKEALKK</sequence>
<dbReference type="GeneID" id="61924360"/>
<name>A0AAP9MEY6_CLOIN</name>
<evidence type="ECO:0000313" key="2">
    <source>
        <dbReference type="Proteomes" id="UP000503330"/>
    </source>
</evidence>
<gene>
    <name evidence="1" type="ORF">G4D54_02445</name>
</gene>
<dbReference type="EMBL" id="CP048838">
    <property type="protein sequence ID" value="QJA01359.1"/>
    <property type="molecule type" value="Genomic_DNA"/>
</dbReference>
<dbReference type="Proteomes" id="UP000503330">
    <property type="component" value="Chromosome"/>
</dbReference>
<organism evidence="1 2">
    <name type="scientific">Clostridium innocuum</name>
    <dbReference type="NCBI Taxonomy" id="1522"/>
    <lineage>
        <taxon>Bacteria</taxon>
        <taxon>Bacillati</taxon>
        <taxon>Bacillota</taxon>
        <taxon>Clostridia</taxon>
        <taxon>Eubacteriales</taxon>
        <taxon>Clostridiaceae</taxon>
        <taxon>Clostridium</taxon>
    </lineage>
</organism>
<dbReference type="RefSeq" id="WP_002607153.1">
    <property type="nucleotide sequence ID" value="NZ_BAAACC010000012.1"/>
</dbReference>
<protein>
    <submittedName>
        <fullName evidence="1">Uncharacterized protein</fullName>
    </submittedName>
</protein>
<evidence type="ECO:0000313" key="1">
    <source>
        <dbReference type="EMBL" id="QJA01359.1"/>
    </source>
</evidence>
<proteinExistence type="predicted"/>
<reference evidence="1 2" key="1">
    <citation type="submission" date="2020-02" db="EMBL/GenBank/DDBJ databases">
        <authorList>
            <person name="Kociolek L.K."/>
            <person name="Ozer E.A."/>
        </authorList>
    </citation>
    <scope>NUCLEOTIDE SEQUENCE [LARGE SCALE GENOMIC DNA]</scope>
    <source>
        <strain evidence="1 2">ATCC 14501</strain>
    </source>
</reference>
<accession>A0AAP9MEY6</accession>
<dbReference type="AlphaFoldDB" id="A0AAP9MEY6"/>